<reference evidence="2 3" key="1">
    <citation type="submission" date="2018-03" db="EMBL/GenBank/DDBJ databases">
        <title>Genomic Encyclopedia of Archaeal and Bacterial Type Strains, Phase II (KMG-II): from individual species to whole genera.</title>
        <authorList>
            <person name="Goeker M."/>
        </authorList>
    </citation>
    <scope>NUCLEOTIDE SEQUENCE [LARGE SCALE GENOMIC DNA]</scope>
    <source>
        <strain evidence="2 3">DSM 44720</strain>
    </source>
</reference>
<dbReference type="AlphaFoldDB" id="A0A2T0SKR8"/>
<keyword evidence="3" id="KW-1185">Reference proteome</keyword>
<name>A0A2T0SKR8_9PSEU</name>
<dbReference type="Proteomes" id="UP000239494">
    <property type="component" value="Unassembled WGS sequence"/>
</dbReference>
<sequence>MELTFGQFHRPVRTIGVTGMSDCRNGSRTRPSAPGNASGSETVVDMRDEERS</sequence>
<comment type="caution">
    <text evidence="2">The sequence shown here is derived from an EMBL/GenBank/DDBJ whole genome shotgun (WGS) entry which is preliminary data.</text>
</comment>
<organism evidence="2 3">
    <name type="scientific">Umezawaea tangerina</name>
    <dbReference type="NCBI Taxonomy" id="84725"/>
    <lineage>
        <taxon>Bacteria</taxon>
        <taxon>Bacillati</taxon>
        <taxon>Actinomycetota</taxon>
        <taxon>Actinomycetes</taxon>
        <taxon>Pseudonocardiales</taxon>
        <taxon>Pseudonocardiaceae</taxon>
        <taxon>Umezawaea</taxon>
    </lineage>
</organism>
<feature type="compositionally biased region" description="Polar residues" evidence="1">
    <location>
        <begin position="24"/>
        <end position="41"/>
    </location>
</feature>
<gene>
    <name evidence="2" type="ORF">CLV43_11833</name>
</gene>
<accession>A0A2T0SKR8</accession>
<evidence type="ECO:0000256" key="1">
    <source>
        <dbReference type="SAM" id="MobiDB-lite"/>
    </source>
</evidence>
<feature type="region of interest" description="Disordered" evidence="1">
    <location>
        <begin position="16"/>
        <end position="52"/>
    </location>
</feature>
<dbReference type="EMBL" id="PVTF01000018">
    <property type="protein sequence ID" value="PRY34007.1"/>
    <property type="molecule type" value="Genomic_DNA"/>
</dbReference>
<proteinExistence type="predicted"/>
<evidence type="ECO:0000313" key="2">
    <source>
        <dbReference type="EMBL" id="PRY34007.1"/>
    </source>
</evidence>
<protein>
    <submittedName>
        <fullName evidence="2">Uncharacterized protein</fullName>
    </submittedName>
</protein>
<evidence type="ECO:0000313" key="3">
    <source>
        <dbReference type="Proteomes" id="UP000239494"/>
    </source>
</evidence>